<evidence type="ECO:0000313" key="3">
    <source>
        <dbReference type="EMBL" id="TCP22224.1"/>
    </source>
</evidence>
<dbReference type="PIRSF" id="PIRSF016919">
    <property type="entry name" value="HupE_UreJ"/>
    <property type="match status" value="1"/>
</dbReference>
<dbReference type="EMBL" id="SLXL01000007">
    <property type="protein sequence ID" value="TCP22224.1"/>
    <property type="molecule type" value="Genomic_DNA"/>
</dbReference>
<protein>
    <submittedName>
        <fullName evidence="3">Urease accessory protein</fullName>
    </submittedName>
</protein>
<feature type="transmembrane region" description="Helical" evidence="1">
    <location>
        <begin position="29"/>
        <end position="49"/>
    </location>
</feature>
<dbReference type="AlphaFoldDB" id="A0A4R2NLX9"/>
<reference evidence="3 4" key="1">
    <citation type="submission" date="2019-03" db="EMBL/GenBank/DDBJ databases">
        <title>Genomic Encyclopedia of Type Strains, Phase IV (KMG-IV): sequencing the most valuable type-strain genomes for metagenomic binning, comparative biology and taxonomic classification.</title>
        <authorList>
            <person name="Goeker M."/>
        </authorList>
    </citation>
    <scope>NUCLEOTIDE SEQUENCE [LARGE SCALE GENOMIC DNA]</scope>
    <source>
        <strain evidence="3 4">DSM 2781</strain>
    </source>
</reference>
<evidence type="ECO:0000313" key="4">
    <source>
        <dbReference type="Proteomes" id="UP000295733"/>
    </source>
</evidence>
<keyword evidence="4" id="KW-1185">Reference proteome</keyword>
<sequence length="193" mass="18797">MKKLILAAALAASAAPALAHTGHGATSGLVHGLMHPIFGLDHLLAMLAVGLWSGFVFSRNVWAGAAAFMGAMVAGAAMSWSGVPIPGVEGLIAASVLVFGALTIFAHAGQARVMTGLSLAAIAGFGLCHGHAHATEASGAAMAYLAGFLLSTGALHLAGILIARGVAGARGARAMRGAAGAAIAASGAWLVSG</sequence>
<feature type="transmembrane region" description="Helical" evidence="1">
    <location>
        <begin position="87"/>
        <end position="106"/>
    </location>
</feature>
<accession>A0A4R2NLX9</accession>
<name>A0A4R2NLX9_RHOAD</name>
<organism evidence="3 4">
    <name type="scientific">Rhodovulum adriaticum</name>
    <name type="common">Rhodopseudomonas adriatica</name>
    <dbReference type="NCBI Taxonomy" id="35804"/>
    <lineage>
        <taxon>Bacteria</taxon>
        <taxon>Pseudomonadati</taxon>
        <taxon>Pseudomonadota</taxon>
        <taxon>Alphaproteobacteria</taxon>
        <taxon>Rhodobacterales</taxon>
        <taxon>Paracoccaceae</taxon>
        <taxon>Rhodovulum</taxon>
    </lineage>
</organism>
<feature type="signal peptide" evidence="2">
    <location>
        <begin position="1"/>
        <end position="19"/>
    </location>
</feature>
<keyword evidence="1" id="KW-1133">Transmembrane helix</keyword>
<gene>
    <name evidence="3" type="ORF">EV656_10732</name>
</gene>
<keyword evidence="1" id="KW-0472">Membrane</keyword>
<dbReference type="Proteomes" id="UP000295733">
    <property type="component" value="Unassembled WGS sequence"/>
</dbReference>
<evidence type="ECO:0000256" key="1">
    <source>
        <dbReference type="SAM" id="Phobius"/>
    </source>
</evidence>
<dbReference type="InterPro" id="IPR007038">
    <property type="entry name" value="HupE_UreJ"/>
</dbReference>
<dbReference type="Pfam" id="PF04955">
    <property type="entry name" value="HupE_UreJ"/>
    <property type="match status" value="1"/>
</dbReference>
<dbReference type="OrthoDB" id="9808192at2"/>
<comment type="caution">
    <text evidence="3">The sequence shown here is derived from an EMBL/GenBank/DDBJ whole genome shotgun (WGS) entry which is preliminary data.</text>
</comment>
<feature type="transmembrane region" description="Helical" evidence="1">
    <location>
        <begin position="61"/>
        <end position="81"/>
    </location>
</feature>
<evidence type="ECO:0000256" key="2">
    <source>
        <dbReference type="SAM" id="SignalP"/>
    </source>
</evidence>
<dbReference type="RefSeq" id="WP_132603441.1">
    <property type="nucleotide sequence ID" value="NZ_SLXL01000007.1"/>
</dbReference>
<feature type="transmembrane region" description="Helical" evidence="1">
    <location>
        <begin position="113"/>
        <end position="134"/>
    </location>
</feature>
<keyword evidence="2" id="KW-0732">Signal</keyword>
<feature type="chain" id="PRO_5020246483" evidence="2">
    <location>
        <begin position="20"/>
        <end position="193"/>
    </location>
</feature>
<feature type="transmembrane region" description="Helical" evidence="1">
    <location>
        <begin position="140"/>
        <end position="162"/>
    </location>
</feature>
<proteinExistence type="predicted"/>
<keyword evidence="1" id="KW-0812">Transmembrane</keyword>